<dbReference type="OrthoDB" id="281675at2"/>
<dbReference type="PANTHER" id="PTHR33531">
    <property type="entry name" value="RUBRERYTHRIN SUBFAMILY"/>
    <property type="match status" value="1"/>
</dbReference>
<dbReference type="InterPro" id="IPR012347">
    <property type="entry name" value="Ferritin-like"/>
</dbReference>
<protein>
    <submittedName>
        <fullName evidence="2">Rubrerythrin</fullName>
    </submittedName>
</protein>
<accession>B3E5R3</accession>
<dbReference type="Pfam" id="PF02915">
    <property type="entry name" value="Rubrerythrin"/>
    <property type="match status" value="1"/>
</dbReference>
<dbReference type="RefSeq" id="WP_012470487.1">
    <property type="nucleotide sequence ID" value="NC_010814.1"/>
</dbReference>
<dbReference type="InterPro" id="IPR003251">
    <property type="entry name" value="Rr_diiron-bd_dom"/>
</dbReference>
<dbReference type="SUPFAM" id="SSF47240">
    <property type="entry name" value="Ferritin-like"/>
    <property type="match status" value="1"/>
</dbReference>
<dbReference type="AlphaFoldDB" id="B3E5R3"/>
<dbReference type="EMBL" id="CP001089">
    <property type="protein sequence ID" value="ACD96154.1"/>
    <property type="molecule type" value="Genomic_DNA"/>
</dbReference>
<keyword evidence="3" id="KW-1185">Reference proteome</keyword>
<dbReference type="STRING" id="398767.Glov_2440"/>
<evidence type="ECO:0000313" key="3">
    <source>
        <dbReference type="Proteomes" id="UP000002420"/>
    </source>
</evidence>
<reference evidence="2 3" key="1">
    <citation type="submission" date="2008-05" db="EMBL/GenBank/DDBJ databases">
        <title>Complete sequence of chromosome of Geobacter lovleyi SZ.</title>
        <authorList>
            <consortium name="US DOE Joint Genome Institute"/>
            <person name="Lucas S."/>
            <person name="Copeland A."/>
            <person name="Lapidus A."/>
            <person name="Glavina del Rio T."/>
            <person name="Dalin E."/>
            <person name="Tice H."/>
            <person name="Bruce D."/>
            <person name="Goodwin L."/>
            <person name="Pitluck S."/>
            <person name="Chertkov O."/>
            <person name="Meincke L."/>
            <person name="Brettin T."/>
            <person name="Detter J.C."/>
            <person name="Han C."/>
            <person name="Tapia R."/>
            <person name="Kuske C.R."/>
            <person name="Schmutz J."/>
            <person name="Larimer F."/>
            <person name="Land M."/>
            <person name="Hauser L."/>
            <person name="Kyrpides N."/>
            <person name="Mikhailova N."/>
            <person name="Sung Y."/>
            <person name="Fletcher K.E."/>
            <person name="Ritalahti K.M."/>
            <person name="Loeffler F.E."/>
            <person name="Richardson P."/>
        </authorList>
    </citation>
    <scope>NUCLEOTIDE SEQUENCE [LARGE SCALE GENOMIC DNA]</scope>
    <source>
        <strain evidence="3">ATCC BAA-1151 / DSM 17278 / SZ</strain>
    </source>
</reference>
<dbReference type="GO" id="GO:0016491">
    <property type="term" value="F:oxidoreductase activity"/>
    <property type="evidence" value="ECO:0007669"/>
    <property type="project" value="InterPro"/>
</dbReference>
<dbReference type="InterPro" id="IPR009078">
    <property type="entry name" value="Ferritin-like_SF"/>
</dbReference>
<organism evidence="2 3">
    <name type="scientific">Trichlorobacter lovleyi (strain ATCC BAA-1151 / DSM 17278 / SZ)</name>
    <name type="common">Geobacter lovleyi</name>
    <dbReference type="NCBI Taxonomy" id="398767"/>
    <lineage>
        <taxon>Bacteria</taxon>
        <taxon>Pseudomonadati</taxon>
        <taxon>Thermodesulfobacteriota</taxon>
        <taxon>Desulfuromonadia</taxon>
        <taxon>Geobacterales</taxon>
        <taxon>Geobacteraceae</taxon>
        <taxon>Trichlorobacter</taxon>
    </lineage>
</organism>
<dbReference type="Proteomes" id="UP000002420">
    <property type="component" value="Chromosome"/>
</dbReference>
<gene>
    <name evidence="2" type="ordered locus">Glov_2440</name>
</gene>
<evidence type="ECO:0000313" key="2">
    <source>
        <dbReference type="EMBL" id="ACD96154.1"/>
    </source>
</evidence>
<dbReference type="GO" id="GO:0046872">
    <property type="term" value="F:metal ion binding"/>
    <property type="evidence" value="ECO:0007669"/>
    <property type="project" value="InterPro"/>
</dbReference>
<dbReference type="Gene3D" id="1.20.1260.10">
    <property type="match status" value="1"/>
</dbReference>
<dbReference type="KEGG" id="glo:Glov_2440"/>
<dbReference type="eggNOG" id="COG1633">
    <property type="taxonomic scope" value="Bacteria"/>
</dbReference>
<feature type="domain" description="Rubrerythrin diiron-binding" evidence="1">
    <location>
        <begin position="10"/>
        <end position="143"/>
    </location>
</feature>
<dbReference type="CDD" id="cd01045">
    <property type="entry name" value="Ferritin_like_AB"/>
    <property type="match status" value="1"/>
</dbReference>
<dbReference type="PANTHER" id="PTHR33531:SF7">
    <property type="entry name" value="HYPOTHETICAL MEMBRANE PROTEIN, CONSERVED"/>
    <property type="match status" value="1"/>
</dbReference>
<dbReference type="HOGENOM" id="CLU_1592999_0_0_7"/>
<sequence length="163" mass="18471">MSIDLQQAIRNSIQTEKSAMDFYLAGAAYLKDQGARRMFELLAAEEREHAGHYYRIYQGTDIPSLEAFLDAPPDAGSSWLATMRRVIDDSFTEKEALELAMLKEKKLAEFLAGTAAQIADPAVREVFELNARETHNHYLLIEAEYARIMGMVDESDMDAFVRE</sequence>
<proteinExistence type="predicted"/>
<name>B3E5R3_TRIL1</name>
<evidence type="ECO:0000259" key="1">
    <source>
        <dbReference type="Pfam" id="PF02915"/>
    </source>
</evidence>